<dbReference type="PANTHER" id="PTHR30619:SF1">
    <property type="entry name" value="RECOMBINATION PROTEIN 2"/>
    <property type="match status" value="1"/>
</dbReference>
<feature type="transmembrane region" description="Helical" evidence="6">
    <location>
        <begin position="503"/>
        <end position="521"/>
    </location>
</feature>
<evidence type="ECO:0000313" key="10">
    <source>
        <dbReference type="EMBL" id="QKO30641.1"/>
    </source>
</evidence>
<protein>
    <submittedName>
        <fullName evidence="9">DUF4131 domain-containing protein</fullName>
    </submittedName>
</protein>
<evidence type="ECO:0000256" key="5">
    <source>
        <dbReference type="ARBA" id="ARBA00023136"/>
    </source>
</evidence>
<feature type="transmembrane region" description="Helical" evidence="6">
    <location>
        <begin position="476"/>
        <end position="496"/>
    </location>
</feature>
<keyword evidence="2" id="KW-1003">Cell membrane</keyword>
<reference evidence="10" key="3">
    <citation type="journal article" date="2022" name="Int. J. Syst. Evol. Microbiol.">
        <title>Caproicibacterium lactatifermentans sp. nov., isolated from pit clay used for the production of Chinese strong aroma-type liquor.</title>
        <authorList>
            <person name="Wang H."/>
            <person name="Gu Y."/>
            <person name="Zhao D."/>
            <person name="Qiao Z."/>
            <person name="Zheng J."/>
            <person name="Gao J."/>
            <person name="Ren C."/>
            <person name="Xu Y."/>
        </authorList>
    </citation>
    <scope>NUCLEOTIDE SEQUENCE</scope>
    <source>
        <strain evidence="10">JNU-WLY1368</strain>
    </source>
</reference>
<comment type="subcellular location">
    <subcellularLocation>
        <location evidence="1">Cell membrane</location>
        <topology evidence="1">Multi-pass membrane protein</topology>
    </subcellularLocation>
</comment>
<dbReference type="InterPro" id="IPR025405">
    <property type="entry name" value="DUF4131"/>
</dbReference>
<evidence type="ECO:0000313" key="12">
    <source>
        <dbReference type="Proteomes" id="UP000509623"/>
    </source>
</evidence>
<reference evidence="11 12" key="1">
    <citation type="submission" date="2019-11" db="EMBL/GenBank/DDBJ databases">
        <authorList>
            <person name="Ren C."/>
            <person name="Wang H."/>
            <person name="Xu Y."/>
        </authorList>
    </citation>
    <scope>NUCLEOTIDE SEQUENCE [LARGE SCALE GENOMIC DNA]</scope>
    <source>
        <strain evidence="12">JNU-WLY1368</strain>
        <strain evidence="9 11">LBM 19010</strain>
    </source>
</reference>
<keyword evidence="12" id="KW-1185">Reference proteome</keyword>
<dbReference type="PANTHER" id="PTHR30619">
    <property type="entry name" value="DNA INTERNALIZATION/COMPETENCE PROTEIN COMEC/REC2"/>
    <property type="match status" value="1"/>
</dbReference>
<dbReference type="NCBIfam" id="TIGR00360">
    <property type="entry name" value="ComEC_N-term"/>
    <property type="match status" value="1"/>
</dbReference>
<dbReference type="GO" id="GO:0005886">
    <property type="term" value="C:plasma membrane"/>
    <property type="evidence" value="ECO:0007669"/>
    <property type="project" value="UniProtKB-SubCell"/>
</dbReference>
<dbReference type="AlphaFoldDB" id="A0A859DRM9"/>
<dbReference type="Pfam" id="PF03772">
    <property type="entry name" value="Competence"/>
    <property type="match status" value="1"/>
</dbReference>
<evidence type="ECO:0000256" key="6">
    <source>
        <dbReference type="SAM" id="Phobius"/>
    </source>
</evidence>
<dbReference type="EMBL" id="CP046161">
    <property type="protein sequence ID" value="QKO30641.1"/>
    <property type="molecule type" value="Genomic_DNA"/>
</dbReference>
<evidence type="ECO:0000256" key="1">
    <source>
        <dbReference type="ARBA" id="ARBA00004651"/>
    </source>
</evidence>
<dbReference type="Pfam" id="PF13567">
    <property type="entry name" value="DUF4131"/>
    <property type="match status" value="1"/>
</dbReference>
<dbReference type="InterPro" id="IPR052159">
    <property type="entry name" value="Competence_DNA_uptake"/>
</dbReference>
<dbReference type="KEGG" id="clf:GJQ69_07530"/>
<feature type="transmembrane region" description="Helical" evidence="6">
    <location>
        <begin position="321"/>
        <end position="354"/>
    </location>
</feature>
<feature type="domain" description="ComEC/Rec2-related protein" evidence="7">
    <location>
        <begin position="222"/>
        <end position="494"/>
    </location>
</feature>
<proteinExistence type="predicted"/>
<keyword evidence="4 6" id="KW-1133">Transmembrane helix</keyword>
<dbReference type="Proteomes" id="UP000501316">
    <property type="component" value="Chromosome"/>
</dbReference>
<accession>A0A859DRM9</accession>
<dbReference type="RefSeq" id="WP_086035329.1">
    <property type="nucleotide sequence ID" value="NZ_CP046051.1"/>
</dbReference>
<dbReference type="Proteomes" id="UP000509623">
    <property type="component" value="Chromosome"/>
</dbReference>
<reference evidence="10" key="2">
    <citation type="journal article" date="2021" name="Appl. Environ. Microbiol.">
        <title>Adaptability of a Caproate-Producing Bacterium Contributes to Its Dominance in an Anaerobic Fermentation System.</title>
        <authorList>
            <person name="Wang H."/>
            <person name="Gu Y."/>
            <person name="Zhou W."/>
            <person name="Zhao D."/>
            <person name="Qiao Z."/>
            <person name="Zheng J."/>
            <person name="Gao J."/>
            <person name="Chen X."/>
            <person name="Ren C."/>
            <person name="Xu Y."/>
        </authorList>
    </citation>
    <scope>NUCLEOTIDE SEQUENCE</scope>
    <source>
        <strain evidence="10">JNU-WLY1368</strain>
    </source>
</reference>
<feature type="transmembrane region" description="Helical" evidence="6">
    <location>
        <begin position="374"/>
        <end position="400"/>
    </location>
</feature>
<evidence type="ECO:0000259" key="8">
    <source>
        <dbReference type="Pfam" id="PF13567"/>
    </source>
</evidence>
<evidence type="ECO:0000256" key="3">
    <source>
        <dbReference type="ARBA" id="ARBA00022692"/>
    </source>
</evidence>
<dbReference type="EMBL" id="CP046051">
    <property type="protein sequence ID" value="QKN24346.1"/>
    <property type="molecule type" value="Genomic_DNA"/>
</dbReference>
<feature type="transmembrane region" description="Helical" evidence="6">
    <location>
        <begin position="276"/>
        <end position="296"/>
    </location>
</feature>
<gene>
    <name evidence="9" type="ORF">GJQ69_07530</name>
    <name evidence="10" type="ORF">GKP14_06275</name>
</gene>
<dbReference type="InterPro" id="IPR004477">
    <property type="entry name" value="ComEC_N"/>
</dbReference>
<name>A0A859DRM9_9FIRM</name>
<organism evidence="9 11">
    <name type="scientific">Caproicibacterium lactatifermentans</name>
    <dbReference type="NCBI Taxonomy" id="2666138"/>
    <lineage>
        <taxon>Bacteria</taxon>
        <taxon>Bacillati</taxon>
        <taxon>Bacillota</taxon>
        <taxon>Clostridia</taxon>
        <taxon>Eubacteriales</taxon>
        <taxon>Oscillospiraceae</taxon>
        <taxon>Caproicibacterium</taxon>
    </lineage>
</organism>
<keyword evidence="5 6" id="KW-0472">Membrane</keyword>
<keyword evidence="3 6" id="KW-0812">Transmembrane</keyword>
<feature type="transmembrane region" description="Helical" evidence="6">
    <location>
        <begin position="250"/>
        <end position="269"/>
    </location>
</feature>
<evidence type="ECO:0000313" key="11">
    <source>
        <dbReference type="Proteomes" id="UP000501316"/>
    </source>
</evidence>
<evidence type="ECO:0000256" key="4">
    <source>
        <dbReference type="ARBA" id="ARBA00022989"/>
    </source>
</evidence>
<feature type="transmembrane region" description="Helical" evidence="6">
    <location>
        <begin position="53"/>
        <end position="74"/>
    </location>
</feature>
<evidence type="ECO:0000259" key="7">
    <source>
        <dbReference type="Pfam" id="PF03772"/>
    </source>
</evidence>
<feature type="transmembrane region" description="Helical" evidence="6">
    <location>
        <begin position="420"/>
        <end position="444"/>
    </location>
</feature>
<feature type="transmembrane region" description="Helical" evidence="6">
    <location>
        <begin position="451"/>
        <end position="470"/>
    </location>
</feature>
<feature type="transmembrane region" description="Helical" evidence="6">
    <location>
        <begin position="27"/>
        <end position="44"/>
    </location>
</feature>
<evidence type="ECO:0000256" key="2">
    <source>
        <dbReference type="ARBA" id="ARBA00022475"/>
    </source>
</evidence>
<sequence>MKRPLALVGFTYLLTQAVSIFLGRQAAGILGAACLLAGLLLLLLRKKRTGQDCVLPAAAFTAAAACLLFCWMSFSYEQAVQQYAGRNVLVKGMVSEEPDYSSGKAFYTLTVTSCGGSRQTPLAGKELRLSANESFSAETFDDFRGTVHLYRSGGSGYFSNRNRLLAHKTVLQGYIQTGEPYTLNTGSPPVWKRVFYSARRYLLDSVAWNLPSPENALVSGILAGEKQAIPDAVEEAFRGAGVSHLLSVSGLHMAAAAQLLLLFLSLLPLSRRGRSVLAAAGVILFMGVTCFTPSVVRSGIMYLIMLCGRCFYRRADSLNSLGFAVLLLCLFSPFAAADCSLLLSFSATLGILLWTGPVQKFVRTYSKNKVQKKLLNYFLGTLMMSLAATLFTLPVSLLAFEELSLVSPLANLLVLTPSSLMIYTGLLAVLVGACPVLGGAAAVLWKLTEWLAHYLIASTAWCASLPFAQVPTGYRFVRLWLGAALLLFGAACLLCCRRKELPLRLTALLAAVLLFANGYIWQLTNYQKYKITIAASSEGVSAILTYGRHGAVVGFGAGSYAIERILRREQVRQLDMVVLLSQSNRESQQATAVISEWNPPQVVLPPGPVLDGLLEQTLAAIHCRCFSGSRSEASLWNSVLLTYADGVTQLRMGRLSILFCGDSANPAAAGFVGTQILVCSSLPKGAAQLPSNMTILCGAPNTYKAYAPAQRGLPVVLGGEEDLVLLPEQTGAVQFRRND</sequence>
<evidence type="ECO:0000313" key="9">
    <source>
        <dbReference type="EMBL" id="QKN24346.1"/>
    </source>
</evidence>
<feature type="domain" description="DUF4131" evidence="8">
    <location>
        <begin position="29"/>
        <end position="175"/>
    </location>
</feature>